<dbReference type="RefSeq" id="WP_251779522.1">
    <property type="nucleotide sequence ID" value="NZ_JAMKFE010000009.1"/>
</dbReference>
<dbReference type="Proteomes" id="UP001165541">
    <property type="component" value="Unassembled WGS sequence"/>
</dbReference>
<protein>
    <submittedName>
        <fullName evidence="2">Uncharacterized protein</fullName>
    </submittedName>
</protein>
<gene>
    <name evidence="2" type="ORF">M8A51_16175</name>
</gene>
<accession>A0ABT0YT93</accession>
<evidence type="ECO:0000256" key="1">
    <source>
        <dbReference type="SAM" id="MobiDB-lite"/>
    </source>
</evidence>
<sequence length="427" mass="45876">MYQPLSPDKTGPVSRGNGGPGPAQTREWPVTRPTEVANTAVMGGENEYLSSDPKDIGRAVGDNTWELFVSCDAAEALRQQFTHLESRYIALHDLGDTHSRQLLRQLTALGCSAVQRLVIRQQGYGTTLASVEYVSFRAEDGETVCVYSTAVESTPSAQQAVARALLEMSQASVLLLGEMAGQGSANALRTMMQAVHTGGWTCPNLLVLPLGSHAATAAAAQCNQVVQRHGLLVRAAPAPGRPADAWNYIAGFWQKNHMRGRLAPLNPSSELRPLTLDLDPPASGLAPLRSPAFTTAPRTASATALPPELATYLRLVSQMAGVQACCVFDIDQSTALGHAGSGPSAAQMAQQGAALFKAQQLARMSMSLAEPLQEMLLSSERHHQVLRPLPGERTLALHCLFERGKTNQSLIRFQLQKLDTWLQSQQG</sequence>
<reference evidence="2" key="1">
    <citation type="submission" date="2022-05" db="EMBL/GenBank/DDBJ databases">
        <title>Schlegelella sp. nov., isolated from mangrove soil.</title>
        <authorList>
            <person name="Liu Y."/>
            <person name="Ge X."/>
            <person name="Liu W."/>
        </authorList>
    </citation>
    <scope>NUCLEOTIDE SEQUENCE</scope>
    <source>
        <strain evidence="2">S2-27</strain>
    </source>
</reference>
<proteinExistence type="predicted"/>
<evidence type="ECO:0000313" key="2">
    <source>
        <dbReference type="EMBL" id="MCM5681063.1"/>
    </source>
</evidence>
<name>A0ABT0YT93_9BURK</name>
<evidence type="ECO:0000313" key="3">
    <source>
        <dbReference type="Proteomes" id="UP001165541"/>
    </source>
</evidence>
<organism evidence="2 3">
    <name type="scientific">Caldimonas mangrovi</name>
    <dbReference type="NCBI Taxonomy" id="2944811"/>
    <lineage>
        <taxon>Bacteria</taxon>
        <taxon>Pseudomonadati</taxon>
        <taxon>Pseudomonadota</taxon>
        <taxon>Betaproteobacteria</taxon>
        <taxon>Burkholderiales</taxon>
        <taxon>Sphaerotilaceae</taxon>
        <taxon>Caldimonas</taxon>
    </lineage>
</organism>
<keyword evidence="3" id="KW-1185">Reference proteome</keyword>
<feature type="region of interest" description="Disordered" evidence="1">
    <location>
        <begin position="1"/>
        <end position="32"/>
    </location>
</feature>
<dbReference type="EMBL" id="JAMKFE010000009">
    <property type="protein sequence ID" value="MCM5681063.1"/>
    <property type="molecule type" value="Genomic_DNA"/>
</dbReference>
<comment type="caution">
    <text evidence="2">The sequence shown here is derived from an EMBL/GenBank/DDBJ whole genome shotgun (WGS) entry which is preliminary data.</text>
</comment>